<dbReference type="InterPro" id="IPR011017">
    <property type="entry name" value="TRASH_dom"/>
</dbReference>
<dbReference type="SMART" id="SM00746">
    <property type="entry name" value="TRASH"/>
    <property type="match status" value="1"/>
</dbReference>
<comment type="caution">
    <text evidence="2">The sequence shown here is derived from an EMBL/GenBank/DDBJ whole genome shotgun (WGS) entry which is preliminary data.</text>
</comment>
<proteinExistence type="predicted"/>
<dbReference type="InterPro" id="IPR009078">
    <property type="entry name" value="Ferritin-like_SF"/>
</dbReference>
<dbReference type="InterPro" id="IPR012348">
    <property type="entry name" value="RNR-like"/>
</dbReference>
<dbReference type="AlphaFoldDB" id="A0A0G2AJL0"/>
<dbReference type="EMBL" id="LCRH01000017">
    <property type="protein sequence ID" value="KKW32779.1"/>
    <property type="molecule type" value="Genomic_DNA"/>
</dbReference>
<dbReference type="Proteomes" id="UP000034054">
    <property type="component" value="Unassembled WGS sequence"/>
</dbReference>
<feature type="domain" description="TRASH" evidence="1">
    <location>
        <begin position="16"/>
        <end position="54"/>
    </location>
</feature>
<dbReference type="GO" id="GO:0016491">
    <property type="term" value="F:oxidoreductase activity"/>
    <property type="evidence" value="ECO:0007669"/>
    <property type="project" value="InterPro"/>
</dbReference>
<evidence type="ECO:0000313" key="2">
    <source>
        <dbReference type="EMBL" id="KKW32779.1"/>
    </source>
</evidence>
<dbReference type="Pfam" id="PF04945">
    <property type="entry name" value="YHS"/>
    <property type="match status" value="1"/>
</dbReference>
<sequence length="67" mass="7557">MDGVKQLHLGEHYDECDVCSAPIKDLSQAFTTEYGGKVLTFCSEKCFKRYLEDPALYAEFGDDEGLE</sequence>
<evidence type="ECO:0000259" key="1">
    <source>
        <dbReference type="SMART" id="SM00746"/>
    </source>
</evidence>
<dbReference type="Gene3D" id="1.10.620.20">
    <property type="entry name" value="Ribonucleotide Reductase, subunit A"/>
    <property type="match status" value="1"/>
</dbReference>
<organism evidence="2 3">
    <name type="scientific">Candidatus Uhrbacteria bacterium GW2011_GWA2_52_8d</name>
    <dbReference type="NCBI Taxonomy" id="1618979"/>
    <lineage>
        <taxon>Bacteria</taxon>
        <taxon>Candidatus Uhriibacteriota</taxon>
    </lineage>
</organism>
<protein>
    <recommendedName>
        <fullName evidence="1">TRASH domain-containing protein</fullName>
    </recommendedName>
</protein>
<name>A0A0G2AJL0_9BACT</name>
<dbReference type="InterPro" id="IPR007029">
    <property type="entry name" value="YHS_dom"/>
</dbReference>
<reference evidence="2 3" key="1">
    <citation type="journal article" date="2015" name="Nature">
        <title>rRNA introns, odd ribosomes, and small enigmatic genomes across a large radiation of phyla.</title>
        <authorList>
            <person name="Brown C.T."/>
            <person name="Hug L.A."/>
            <person name="Thomas B.C."/>
            <person name="Sharon I."/>
            <person name="Castelle C.J."/>
            <person name="Singh A."/>
            <person name="Wilkins M.J."/>
            <person name="Williams K.H."/>
            <person name="Banfield J.F."/>
        </authorList>
    </citation>
    <scope>NUCLEOTIDE SEQUENCE [LARGE SCALE GENOMIC DNA]</scope>
</reference>
<accession>A0A0G2AJL0</accession>
<dbReference type="SUPFAM" id="SSF47240">
    <property type="entry name" value="Ferritin-like"/>
    <property type="match status" value="1"/>
</dbReference>
<gene>
    <name evidence="2" type="ORF">UY76_C0017G0006</name>
</gene>
<evidence type="ECO:0000313" key="3">
    <source>
        <dbReference type="Proteomes" id="UP000034054"/>
    </source>
</evidence>